<keyword evidence="1" id="KW-1133">Transmembrane helix</keyword>
<gene>
    <name evidence="2" type="ORF">AYR66_16220</name>
</gene>
<dbReference type="Proteomes" id="UP000197535">
    <property type="component" value="Unassembled WGS sequence"/>
</dbReference>
<organism evidence="2 3">
    <name type="scientific">Noviherbaspirillum denitrificans</name>
    <dbReference type="NCBI Taxonomy" id="1968433"/>
    <lineage>
        <taxon>Bacteria</taxon>
        <taxon>Pseudomonadati</taxon>
        <taxon>Pseudomonadota</taxon>
        <taxon>Betaproteobacteria</taxon>
        <taxon>Burkholderiales</taxon>
        <taxon>Oxalobacteraceae</taxon>
        <taxon>Noviherbaspirillum</taxon>
    </lineage>
</organism>
<dbReference type="RefSeq" id="WP_088707653.1">
    <property type="nucleotide sequence ID" value="NZ_LSTO01000001.1"/>
</dbReference>
<dbReference type="OrthoDB" id="8777616at2"/>
<feature type="transmembrane region" description="Helical" evidence="1">
    <location>
        <begin position="53"/>
        <end position="79"/>
    </location>
</feature>
<dbReference type="InterPro" id="IPR009937">
    <property type="entry name" value="Phage_holin_3_6"/>
</dbReference>
<feature type="transmembrane region" description="Helical" evidence="1">
    <location>
        <begin position="16"/>
        <end position="33"/>
    </location>
</feature>
<evidence type="ECO:0000313" key="3">
    <source>
        <dbReference type="Proteomes" id="UP000197535"/>
    </source>
</evidence>
<evidence type="ECO:0008006" key="4">
    <source>
        <dbReference type="Google" id="ProtNLM"/>
    </source>
</evidence>
<dbReference type="AlphaFoldDB" id="A0A254TDQ8"/>
<sequence>MDRPHAGDEDSRERPGLVAGLAGIARNAFGLLLSRIELAALELGEMRDNLARLLFIGALGIVAILFALGAWTALVVVLAWDTMGWKILLAVAVFYTLLAIAILRHARSFLAQDKLALSATMAELRKDRDALM</sequence>
<keyword evidence="1" id="KW-0812">Transmembrane</keyword>
<reference evidence="2 3" key="1">
    <citation type="submission" date="2016-02" db="EMBL/GenBank/DDBJ databases">
        <authorList>
            <person name="Wen L."/>
            <person name="He K."/>
            <person name="Yang H."/>
        </authorList>
    </citation>
    <scope>NUCLEOTIDE SEQUENCE [LARGE SCALE GENOMIC DNA]</scope>
    <source>
        <strain evidence="2 3">TSA40</strain>
    </source>
</reference>
<evidence type="ECO:0000256" key="1">
    <source>
        <dbReference type="SAM" id="Phobius"/>
    </source>
</evidence>
<dbReference type="Pfam" id="PF07332">
    <property type="entry name" value="Phage_holin_3_6"/>
    <property type="match status" value="1"/>
</dbReference>
<dbReference type="EMBL" id="LSTO01000001">
    <property type="protein sequence ID" value="OWW20786.1"/>
    <property type="molecule type" value="Genomic_DNA"/>
</dbReference>
<name>A0A254TDQ8_9BURK</name>
<keyword evidence="3" id="KW-1185">Reference proteome</keyword>
<accession>A0A254TDQ8</accession>
<proteinExistence type="predicted"/>
<evidence type="ECO:0000313" key="2">
    <source>
        <dbReference type="EMBL" id="OWW20786.1"/>
    </source>
</evidence>
<keyword evidence="1" id="KW-0472">Membrane</keyword>
<feature type="transmembrane region" description="Helical" evidence="1">
    <location>
        <begin position="85"/>
        <end position="103"/>
    </location>
</feature>
<protein>
    <recommendedName>
        <fullName evidence="4">Phage holin family protein</fullName>
    </recommendedName>
</protein>
<comment type="caution">
    <text evidence="2">The sequence shown here is derived from an EMBL/GenBank/DDBJ whole genome shotgun (WGS) entry which is preliminary data.</text>
</comment>